<dbReference type="Proteomes" id="UP001501237">
    <property type="component" value="Unassembled WGS sequence"/>
</dbReference>
<proteinExistence type="predicted"/>
<dbReference type="InterPro" id="IPR045998">
    <property type="entry name" value="DUF5954"/>
</dbReference>
<evidence type="ECO:0000313" key="2">
    <source>
        <dbReference type="Proteomes" id="UP001501237"/>
    </source>
</evidence>
<dbReference type="EMBL" id="BAAAUV010000042">
    <property type="protein sequence ID" value="GAA3240675.1"/>
    <property type="molecule type" value="Genomic_DNA"/>
</dbReference>
<dbReference type="RefSeq" id="WP_344839053.1">
    <property type="nucleotide sequence ID" value="NZ_BAAAUV010000042.1"/>
</dbReference>
<sequence length="303" mass="33623">MAFEGMQGYDLINAIKAVDPVLAVREQEAIERMKTYGRIAPVETEFGCAEQVKGHWRILNLGGRCPREARDELALWLTDRAEIEDSPDDRDELLGLARDLELGLDPAVPRPRHEWVAAGRRYRIVRVDGYALLGEDGPEPARHTDTEPIGPISSVAGFWLDPMAPTTLTETAVRLELVNQHPPREAMSDSEWQATIEAILGHPGVILLPVCFTGLERLGDDDWDPLVHGDGPQSTRQALADFLRDELPGLPVPPEFEAAARAIESETRPDFTTDGHAFRIARIIRALRVGPDGPEPPRPHDEI</sequence>
<organism evidence="1 2">
    <name type="scientific">Actinocorallia longicatena</name>
    <dbReference type="NCBI Taxonomy" id="111803"/>
    <lineage>
        <taxon>Bacteria</taxon>
        <taxon>Bacillati</taxon>
        <taxon>Actinomycetota</taxon>
        <taxon>Actinomycetes</taxon>
        <taxon>Streptosporangiales</taxon>
        <taxon>Thermomonosporaceae</taxon>
        <taxon>Actinocorallia</taxon>
    </lineage>
</organism>
<reference evidence="2" key="1">
    <citation type="journal article" date="2019" name="Int. J. Syst. Evol. Microbiol.">
        <title>The Global Catalogue of Microorganisms (GCM) 10K type strain sequencing project: providing services to taxonomists for standard genome sequencing and annotation.</title>
        <authorList>
            <consortium name="The Broad Institute Genomics Platform"/>
            <consortium name="The Broad Institute Genome Sequencing Center for Infectious Disease"/>
            <person name="Wu L."/>
            <person name="Ma J."/>
        </authorList>
    </citation>
    <scope>NUCLEOTIDE SEQUENCE [LARGE SCALE GENOMIC DNA]</scope>
    <source>
        <strain evidence="2">JCM 9377</strain>
    </source>
</reference>
<dbReference type="Pfam" id="PF19379">
    <property type="entry name" value="DUF5954"/>
    <property type="match status" value="1"/>
</dbReference>
<name>A0ABP6QPT7_9ACTN</name>
<accession>A0ABP6QPT7</accession>
<protein>
    <submittedName>
        <fullName evidence="1">Uncharacterized protein</fullName>
    </submittedName>
</protein>
<gene>
    <name evidence="1" type="ORF">GCM10010468_77510</name>
</gene>
<evidence type="ECO:0000313" key="1">
    <source>
        <dbReference type="EMBL" id="GAA3240675.1"/>
    </source>
</evidence>
<keyword evidence="2" id="KW-1185">Reference proteome</keyword>
<comment type="caution">
    <text evidence="1">The sequence shown here is derived from an EMBL/GenBank/DDBJ whole genome shotgun (WGS) entry which is preliminary data.</text>
</comment>